<dbReference type="Gene3D" id="2.40.420.20">
    <property type="match status" value="1"/>
</dbReference>
<dbReference type="PANTHER" id="PTHR30469">
    <property type="entry name" value="MULTIDRUG RESISTANCE PROTEIN MDTA"/>
    <property type="match status" value="1"/>
</dbReference>
<gene>
    <name evidence="7" type="ORF">HYZ11_10270</name>
</gene>
<evidence type="ECO:0000259" key="5">
    <source>
        <dbReference type="Pfam" id="PF25954"/>
    </source>
</evidence>
<dbReference type="InterPro" id="IPR058792">
    <property type="entry name" value="Beta-barrel_RND_2"/>
</dbReference>
<dbReference type="Gene3D" id="2.40.30.170">
    <property type="match status" value="1"/>
</dbReference>
<feature type="coiled-coil region" evidence="2">
    <location>
        <begin position="101"/>
        <end position="167"/>
    </location>
</feature>
<evidence type="ECO:0000256" key="1">
    <source>
        <dbReference type="ARBA" id="ARBA00009477"/>
    </source>
</evidence>
<sequence length="433" mass="47420">MPKNHAYPSIFSFFALLFLGLAASAHAGPAGPPGMQRPAPLVTLGEITQREVRSQLTAVGTVAPNRMSVVSSEIEGRAKEVPVREGDYVIAGKSVLARLQRSDLEFDRKILQAELEKTRQEHLRLQRSQFAEAGGLRARVEDWNSRVKRAEAEVRRIRERVEKRLEDRSALDRAIASLESTKREALESAQFLRTAETGFRQEEIAKAKADMERVQAQIARVDDDLSKAVIRSPLTGFVTEKALEVGQWVQKGGRVAEVAEMGQMVVRVPISESHIEKVRAGDSVRIIFDALGNQDFTGKIRAVIPKADPKSRTFPVEAELPNTPDHSIKAGMFARLTMEYGASARAILVPKDAVQLRARRTTVFVFEGGKVREVEFTAGRTVDSFIEVAGGDLRPGMKVVIQGNEGLTDGMTVQPRALQGPPAAPSASQGGRG</sequence>
<organism evidence="7 8">
    <name type="scientific">Tectimicrobiota bacterium</name>
    <dbReference type="NCBI Taxonomy" id="2528274"/>
    <lineage>
        <taxon>Bacteria</taxon>
        <taxon>Pseudomonadati</taxon>
        <taxon>Nitrospinota/Tectimicrobiota group</taxon>
        <taxon>Candidatus Tectimicrobiota</taxon>
    </lineage>
</organism>
<dbReference type="SUPFAM" id="SSF111369">
    <property type="entry name" value="HlyD-like secretion proteins"/>
    <property type="match status" value="1"/>
</dbReference>
<dbReference type="GO" id="GO:1990281">
    <property type="term" value="C:efflux pump complex"/>
    <property type="evidence" value="ECO:0007669"/>
    <property type="project" value="TreeGrafter"/>
</dbReference>
<evidence type="ECO:0000256" key="2">
    <source>
        <dbReference type="SAM" id="Coils"/>
    </source>
</evidence>
<feature type="domain" description="CusB-like beta-barrel" evidence="5">
    <location>
        <begin position="267"/>
        <end position="338"/>
    </location>
</feature>
<dbReference type="InterPro" id="IPR006143">
    <property type="entry name" value="RND_pump_MFP"/>
</dbReference>
<dbReference type="Pfam" id="PF25973">
    <property type="entry name" value="BSH_CzcB"/>
    <property type="match status" value="1"/>
</dbReference>
<dbReference type="Gene3D" id="2.40.50.100">
    <property type="match status" value="1"/>
</dbReference>
<evidence type="ECO:0000313" key="7">
    <source>
        <dbReference type="EMBL" id="MBI3127979.1"/>
    </source>
</evidence>
<dbReference type="GO" id="GO:0015562">
    <property type="term" value="F:efflux transmembrane transporter activity"/>
    <property type="evidence" value="ECO:0007669"/>
    <property type="project" value="TreeGrafter"/>
</dbReference>
<dbReference type="AlphaFoldDB" id="A0A932HYC8"/>
<proteinExistence type="inferred from homology"/>
<keyword evidence="2" id="KW-0175">Coiled coil</keyword>
<feature type="region of interest" description="Disordered" evidence="3">
    <location>
        <begin position="411"/>
        <end position="433"/>
    </location>
</feature>
<protein>
    <submittedName>
        <fullName evidence="7">Efflux RND transporter periplasmic adaptor subunit</fullName>
    </submittedName>
</protein>
<feature type="signal peptide" evidence="4">
    <location>
        <begin position="1"/>
        <end position="27"/>
    </location>
</feature>
<comment type="similarity">
    <text evidence="1">Belongs to the membrane fusion protein (MFP) (TC 8.A.1) family.</text>
</comment>
<name>A0A932HYC8_UNCTE</name>
<dbReference type="EMBL" id="JACPUR010000021">
    <property type="protein sequence ID" value="MBI3127979.1"/>
    <property type="molecule type" value="Genomic_DNA"/>
</dbReference>
<keyword evidence="4" id="KW-0732">Signal</keyword>
<dbReference type="Proteomes" id="UP000782312">
    <property type="component" value="Unassembled WGS sequence"/>
</dbReference>
<comment type="caution">
    <text evidence="7">The sequence shown here is derived from an EMBL/GenBank/DDBJ whole genome shotgun (WGS) entry which is preliminary data.</text>
</comment>
<dbReference type="Pfam" id="PF25954">
    <property type="entry name" value="Beta-barrel_RND_2"/>
    <property type="match status" value="1"/>
</dbReference>
<evidence type="ECO:0000256" key="3">
    <source>
        <dbReference type="SAM" id="MobiDB-lite"/>
    </source>
</evidence>
<feature type="domain" description="CzcB-like barrel-sandwich hybrid" evidence="6">
    <location>
        <begin position="67"/>
        <end position="259"/>
    </location>
</feature>
<dbReference type="InterPro" id="IPR058647">
    <property type="entry name" value="BSH_CzcB-like"/>
</dbReference>
<accession>A0A932HYC8</accession>
<dbReference type="PANTHER" id="PTHR30469:SF15">
    <property type="entry name" value="HLYD FAMILY OF SECRETION PROTEINS"/>
    <property type="match status" value="1"/>
</dbReference>
<feature type="chain" id="PRO_5038140891" evidence="4">
    <location>
        <begin position="28"/>
        <end position="433"/>
    </location>
</feature>
<reference evidence="7" key="1">
    <citation type="submission" date="2020-07" db="EMBL/GenBank/DDBJ databases">
        <title>Huge and variable diversity of episymbiotic CPR bacteria and DPANN archaea in groundwater ecosystems.</title>
        <authorList>
            <person name="He C.Y."/>
            <person name="Keren R."/>
            <person name="Whittaker M."/>
            <person name="Farag I.F."/>
            <person name="Doudna J."/>
            <person name="Cate J.H.D."/>
            <person name="Banfield J.F."/>
        </authorList>
    </citation>
    <scope>NUCLEOTIDE SEQUENCE</scope>
    <source>
        <strain evidence="7">NC_groundwater_763_Ag_S-0.2um_68_21</strain>
    </source>
</reference>
<dbReference type="FunFam" id="2.40.30.170:FF:000010">
    <property type="entry name" value="Efflux RND transporter periplasmic adaptor subunit"/>
    <property type="match status" value="1"/>
</dbReference>
<evidence type="ECO:0000256" key="4">
    <source>
        <dbReference type="SAM" id="SignalP"/>
    </source>
</evidence>
<evidence type="ECO:0000259" key="6">
    <source>
        <dbReference type="Pfam" id="PF25973"/>
    </source>
</evidence>
<dbReference type="NCBIfam" id="TIGR01730">
    <property type="entry name" value="RND_mfp"/>
    <property type="match status" value="1"/>
</dbReference>
<evidence type="ECO:0000313" key="8">
    <source>
        <dbReference type="Proteomes" id="UP000782312"/>
    </source>
</evidence>